<evidence type="ECO:0008006" key="3">
    <source>
        <dbReference type="Google" id="ProtNLM"/>
    </source>
</evidence>
<proteinExistence type="predicted"/>
<keyword evidence="2" id="KW-1185">Reference proteome</keyword>
<organism evidence="1 2">
    <name type="scientific">Dactylosporangium cerinum</name>
    <dbReference type="NCBI Taxonomy" id="1434730"/>
    <lineage>
        <taxon>Bacteria</taxon>
        <taxon>Bacillati</taxon>
        <taxon>Actinomycetota</taxon>
        <taxon>Actinomycetes</taxon>
        <taxon>Micromonosporales</taxon>
        <taxon>Micromonosporaceae</taxon>
        <taxon>Dactylosporangium</taxon>
    </lineage>
</organism>
<name>A0ABV9VIZ9_9ACTN</name>
<protein>
    <recommendedName>
        <fullName evidence="3">DUF3558 domain-containing protein</fullName>
    </recommendedName>
</protein>
<accession>A0ABV9VIZ9</accession>
<reference evidence="2" key="1">
    <citation type="journal article" date="2019" name="Int. J. Syst. Evol. Microbiol.">
        <title>The Global Catalogue of Microorganisms (GCM) 10K type strain sequencing project: providing services to taxonomists for standard genome sequencing and annotation.</title>
        <authorList>
            <consortium name="The Broad Institute Genomics Platform"/>
            <consortium name="The Broad Institute Genome Sequencing Center for Infectious Disease"/>
            <person name="Wu L."/>
            <person name="Ma J."/>
        </authorList>
    </citation>
    <scope>NUCLEOTIDE SEQUENCE [LARGE SCALE GENOMIC DNA]</scope>
    <source>
        <strain evidence="2">CGMCC 4.7152</strain>
    </source>
</reference>
<evidence type="ECO:0000313" key="1">
    <source>
        <dbReference type="EMBL" id="MFC4996277.1"/>
    </source>
</evidence>
<dbReference type="EMBL" id="JBHSIU010000001">
    <property type="protein sequence ID" value="MFC4996277.1"/>
    <property type="molecule type" value="Genomic_DNA"/>
</dbReference>
<dbReference type="RefSeq" id="WP_380112471.1">
    <property type="nucleotide sequence ID" value="NZ_JBHSIU010000001.1"/>
</dbReference>
<comment type="caution">
    <text evidence="1">The sequence shown here is derived from an EMBL/GenBank/DDBJ whole genome shotgun (WGS) entry which is preliminary data.</text>
</comment>
<evidence type="ECO:0000313" key="2">
    <source>
        <dbReference type="Proteomes" id="UP001595912"/>
    </source>
</evidence>
<dbReference type="Proteomes" id="UP001595912">
    <property type="component" value="Unassembled WGS sequence"/>
</dbReference>
<sequence length="205" mass="21957">MSVVLTLVACCGGITWWIERPGPEVRVGAAPQNPTRVVIDEPASSGVVPGSQWPRACSLISDDELHAVLSQATAVKRQPAGQKFKSALGTNSFEVPEASCQIEFDLPGNGEPEHANVHVTLDFVGSEFYVKQNYDDYGTEVALPGADMCHRTSAAYKCRKGGVDFTLSGGVTKDVNFAGQKGAALAFYVDRVLVEYVKLILAKLP</sequence>
<gene>
    <name evidence="1" type="ORF">ACFPIJ_00350</name>
</gene>